<name>W9CAD8_SCLBF</name>
<keyword evidence="2" id="KW-1185">Reference proteome</keyword>
<dbReference type="AlphaFoldDB" id="W9CAD8"/>
<dbReference type="HOGENOM" id="CLU_2185480_0_0_1"/>
<comment type="caution">
    <text evidence="1">The sequence shown here is derived from an EMBL/GenBank/DDBJ whole genome shotgun (WGS) entry which is preliminary data.</text>
</comment>
<evidence type="ECO:0000313" key="1">
    <source>
        <dbReference type="EMBL" id="ESZ91530.1"/>
    </source>
</evidence>
<dbReference type="EMBL" id="AYSA01000486">
    <property type="protein sequence ID" value="ESZ91530.1"/>
    <property type="molecule type" value="Genomic_DNA"/>
</dbReference>
<accession>W9CAD8</accession>
<organism evidence="1 2">
    <name type="scientific">Sclerotinia borealis (strain F-4128)</name>
    <dbReference type="NCBI Taxonomy" id="1432307"/>
    <lineage>
        <taxon>Eukaryota</taxon>
        <taxon>Fungi</taxon>
        <taxon>Dikarya</taxon>
        <taxon>Ascomycota</taxon>
        <taxon>Pezizomycotina</taxon>
        <taxon>Leotiomycetes</taxon>
        <taxon>Helotiales</taxon>
        <taxon>Sclerotiniaceae</taxon>
        <taxon>Sclerotinia</taxon>
    </lineage>
</organism>
<protein>
    <submittedName>
        <fullName evidence="1">Uncharacterized protein</fullName>
    </submittedName>
</protein>
<proteinExistence type="predicted"/>
<evidence type="ECO:0000313" key="2">
    <source>
        <dbReference type="Proteomes" id="UP000019487"/>
    </source>
</evidence>
<sequence length="109" mass="12202">MKAKEGSPQGNVPPHRSSQWYLMTPSFILPLTPTQRKESESFGFTKRSSVESMINCDVIAIAHEIPEIEVISAFLGDYPENPDKKPSSPDEQTTLFEDDAVTIFMKPSK</sequence>
<reference evidence="1 2" key="1">
    <citation type="journal article" date="2014" name="Genome Announc.">
        <title>Draft genome sequence of Sclerotinia borealis, a psychrophilic plant pathogenic fungus.</title>
        <authorList>
            <person name="Mardanov A.V."/>
            <person name="Beletsky A.V."/>
            <person name="Kadnikov V.V."/>
            <person name="Ignatov A.N."/>
            <person name="Ravin N.V."/>
        </authorList>
    </citation>
    <scope>NUCLEOTIDE SEQUENCE [LARGE SCALE GENOMIC DNA]</scope>
    <source>
        <strain evidence="2">F-4157</strain>
    </source>
</reference>
<gene>
    <name evidence="1" type="ORF">SBOR_8101</name>
</gene>
<dbReference type="Proteomes" id="UP000019487">
    <property type="component" value="Unassembled WGS sequence"/>
</dbReference>